<dbReference type="Pfam" id="PF03739">
    <property type="entry name" value="LptF_LptG"/>
    <property type="match status" value="1"/>
</dbReference>
<evidence type="ECO:0000256" key="6">
    <source>
        <dbReference type="SAM" id="Phobius"/>
    </source>
</evidence>
<comment type="caution">
    <text evidence="7">The sequence shown here is derived from an EMBL/GenBank/DDBJ whole genome shotgun (WGS) entry which is preliminary data.</text>
</comment>
<feature type="transmembrane region" description="Helical" evidence="6">
    <location>
        <begin position="7"/>
        <end position="29"/>
    </location>
</feature>
<dbReference type="PANTHER" id="PTHR33529:SF6">
    <property type="entry name" value="YJGP_YJGQ FAMILY PERMEASE"/>
    <property type="match status" value="1"/>
</dbReference>
<organism evidence="7 8">
    <name type="scientific">Cereibacter sphaeroides</name>
    <name type="common">Rhodobacter sphaeroides</name>
    <dbReference type="NCBI Taxonomy" id="1063"/>
    <lineage>
        <taxon>Bacteria</taxon>
        <taxon>Pseudomonadati</taxon>
        <taxon>Pseudomonadota</taxon>
        <taxon>Alphaproteobacteria</taxon>
        <taxon>Rhodobacterales</taxon>
        <taxon>Paracoccaceae</taxon>
        <taxon>Cereibacter</taxon>
    </lineage>
</organism>
<gene>
    <name evidence="7" type="primary">lptF</name>
    <name evidence="7" type="ORF">DI533_02920</name>
</gene>
<reference evidence="7 8" key="1">
    <citation type="submission" date="2017-08" db="EMBL/GenBank/DDBJ databases">
        <title>Infants hospitalized years apart are colonized by the same room-sourced microbial strains.</title>
        <authorList>
            <person name="Brooks B."/>
            <person name="Olm M.R."/>
            <person name="Firek B.A."/>
            <person name="Baker R."/>
            <person name="Thomas B.C."/>
            <person name="Morowitz M.J."/>
            <person name="Banfield J.F."/>
        </authorList>
    </citation>
    <scope>NUCLEOTIDE SEQUENCE [LARGE SCALE GENOMIC DNA]</scope>
    <source>
        <strain evidence="7">S2_003_000_R2_11</strain>
    </source>
</reference>
<feature type="transmembrane region" description="Helical" evidence="6">
    <location>
        <begin position="341"/>
        <end position="361"/>
    </location>
</feature>
<dbReference type="AlphaFoldDB" id="A0A2W5UP93"/>
<evidence type="ECO:0000256" key="3">
    <source>
        <dbReference type="ARBA" id="ARBA00022692"/>
    </source>
</evidence>
<accession>A0A2W5UP93</accession>
<dbReference type="PANTHER" id="PTHR33529">
    <property type="entry name" value="SLR0882 PROTEIN-RELATED"/>
    <property type="match status" value="1"/>
</dbReference>
<dbReference type="InterPro" id="IPR005495">
    <property type="entry name" value="LptG/LptF_permease"/>
</dbReference>
<dbReference type="GO" id="GO:0043190">
    <property type="term" value="C:ATP-binding cassette (ABC) transporter complex"/>
    <property type="evidence" value="ECO:0007669"/>
    <property type="project" value="InterPro"/>
</dbReference>
<evidence type="ECO:0000256" key="2">
    <source>
        <dbReference type="ARBA" id="ARBA00022475"/>
    </source>
</evidence>
<comment type="subcellular location">
    <subcellularLocation>
        <location evidence="1">Cell membrane</location>
        <topology evidence="1">Multi-pass membrane protein</topology>
    </subcellularLocation>
</comment>
<evidence type="ECO:0000256" key="4">
    <source>
        <dbReference type="ARBA" id="ARBA00022989"/>
    </source>
</evidence>
<evidence type="ECO:0000313" key="7">
    <source>
        <dbReference type="EMBL" id="PZQ99630.1"/>
    </source>
</evidence>
<feature type="transmembrane region" description="Helical" evidence="6">
    <location>
        <begin position="102"/>
        <end position="122"/>
    </location>
</feature>
<protein>
    <submittedName>
        <fullName evidence="7">LPS export ABC transporter permease LptF</fullName>
    </submittedName>
</protein>
<evidence type="ECO:0000256" key="5">
    <source>
        <dbReference type="ARBA" id="ARBA00023136"/>
    </source>
</evidence>
<evidence type="ECO:0000313" key="8">
    <source>
        <dbReference type="Proteomes" id="UP000248975"/>
    </source>
</evidence>
<proteinExistence type="predicted"/>
<name>A0A2W5UP93_CERSP</name>
<feature type="transmembrane region" description="Helical" evidence="6">
    <location>
        <begin position="284"/>
        <end position="302"/>
    </location>
</feature>
<dbReference type="NCBIfam" id="TIGR04407">
    <property type="entry name" value="LptF_YjgP"/>
    <property type="match status" value="1"/>
</dbReference>
<sequence>MSRFDRYLLSQLMALFGFFSLILVAVYWVNRAVSLFDELIGDGQSALVVLEFTALTLPNVIRLVLPISAFVAAVYVANRLTQESELVVMQATGFSPWRLARPVFYFGLIVTFLVAILMNIVVPASRTTLATRSAEIEANVTARFLREGTFLHPTPGVTFYIRRIAATGELLEVFLSDARDPASHVTYSALRALVVRSDDGPKLIMFDGVAQTLDTATDKLTVTRFEDLTYDIGAFMQRNAVQGRSPEEAGTLDLLRASPALAEELGATRAELLREGHSRIGNPLLGLAAPLIGFSTLLLGAFSRFGLWRQVLGSVILLVIVQFADNIAAEAALANERLWPLAYAAPLLGLVIAAVLLWWASSPGRRGRAGRAAVPT</sequence>
<keyword evidence="3 6" id="KW-0812">Transmembrane</keyword>
<feature type="transmembrane region" description="Helical" evidence="6">
    <location>
        <begin position="60"/>
        <end position="81"/>
    </location>
</feature>
<keyword evidence="2" id="KW-1003">Cell membrane</keyword>
<dbReference type="EMBL" id="QFQS01000001">
    <property type="protein sequence ID" value="PZQ99630.1"/>
    <property type="molecule type" value="Genomic_DNA"/>
</dbReference>
<dbReference type="InterPro" id="IPR030922">
    <property type="entry name" value="LptF"/>
</dbReference>
<keyword evidence="4 6" id="KW-1133">Transmembrane helix</keyword>
<feature type="transmembrane region" description="Helical" evidence="6">
    <location>
        <begin position="311"/>
        <end position="329"/>
    </location>
</feature>
<dbReference type="Proteomes" id="UP000248975">
    <property type="component" value="Unassembled WGS sequence"/>
</dbReference>
<dbReference type="GO" id="GO:0055085">
    <property type="term" value="P:transmembrane transport"/>
    <property type="evidence" value="ECO:0007669"/>
    <property type="project" value="InterPro"/>
</dbReference>
<dbReference type="GO" id="GO:0015920">
    <property type="term" value="P:lipopolysaccharide transport"/>
    <property type="evidence" value="ECO:0007669"/>
    <property type="project" value="TreeGrafter"/>
</dbReference>
<keyword evidence="5 6" id="KW-0472">Membrane</keyword>
<evidence type="ECO:0000256" key="1">
    <source>
        <dbReference type="ARBA" id="ARBA00004651"/>
    </source>
</evidence>